<keyword evidence="1" id="KW-1133">Transmembrane helix</keyword>
<reference evidence="2 3" key="1">
    <citation type="submission" date="2023-09" db="EMBL/GenBank/DDBJ databases">
        <title>Xinfangfangia sedmenti sp. nov., isolated the sedment.</title>
        <authorList>
            <person name="Xu L."/>
        </authorList>
    </citation>
    <scope>NUCLEOTIDE SEQUENCE [LARGE SCALE GENOMIC DNA]</scope>
    <source>
        <strain evidence="2 3">LG-4</strain>
    </source>
</reference>
<feature type="transmembrane region" description="Helical" evidence="1">
    <location>
        <begin position="31"/>
        <end position="51"/>
    </location>
</feature>
<organism evidence="2 3">
    <name type="scientific">Ruixingdingia sedimenti</name>
    <dbReference type="NCBI Taxonomy" id="3073604"/>
    <lineage>
        <taxon>Bacteria</taxon>
        <taxon>Pseudomonadati</taxon>
        <taxon>Pseudomonadota</taxon>
        <taxon>Alphaproteobacteria</taxon>
        <taxon>Rhodobacterales</taxon>
        <taxon>Paracoccaceae</taxon>
        <taxon>Ruixingdingia</taxon>
    </lineage>
</organism>
<protein>
    <recommendedName>
        <fullName evidence="4">DUF4282 domain-containing protein</fullName>
    </recommendedName>
</protein>
<name>A0ABU1FGG6_9RHOB</name>
<keyword evidence="1" id="KW-0812">Transmembrane</keyword>
<proteinExistence type="predicted"/>
<evidence type="ECO:0008006" key="4">
    <source>
        <dbReference type="Google" id="ProtNLM"/>
    </source>
</evidence>
<evidence type="ECO:0000313" key="3">
    <source>
        <dbReference type="Proteomes" id="UP001247754"/>
    </source>
</evidence>
<evidence type="ECO:0000313" key="2">
    <source>
        <dbReference type="EMBL" id="MDR5655487.1"/>
    </source>
</evidence>
<dbReference type="EMBL" id="JAVKPH010000087">
    <property type="protein sequence ID" value="MDR5655487.1"/>
    <property type="molecule type" value="Genomic_DNA"/>
</dbReference>
<sequence length="75" mass="7713">MWALVALAWAAFFIAGVGILAALAQEDLPRALLSVSVAVSGVLFLALNRIISALEAIRDAVAATPAARGTNPPEE</sequence>
<dbReference type="RefSeq" id="WP_310459577.1">
    <property type="nucleotide sequence ID" value="NZ_JAVKPH010000087.1"/>
</dbReference>
<keyword evidence="1" id="KW-0472">Membrane</keyword>
<evidence type="ECO:0000256" key="1">
    <source>
        <dbReference type="SAM" id="Phobius"/>
    </source>
</evidence>
<comment type="caution">
    <text evidence="2">The sequence shown here is derived from an EMBL/GenBank/DDBJ whole genome shotgun (WGS) entry which is preliminary data.</text>
</comment>
<dbReference type="Proteomes" id="UP001247754">
    <property type="component" value="Unassembled WGS sequence"/>
</dbReference>
<accession>A0ABU1FGG6</accession>
<keyword evidence="3" id="KW-1185">Reference proteome</keyword>
<gene>
    <name evidence="2" type="ORF">RGD00_23055</name>
</gene>